<dbReference type="Gene3D" id="1.20.120.160">
    <property type="entry name" value="HPT domain"/>
    <property type="match status" value="1"/>
</dbReference>
<evidence type="ECO:0000313" key="1">
    <source>
        <dbReference type="EMBL" id="PZP54211.1"/>
    </source>
</evidence>
<dbReference type="AlphaFoldDB" id="A0A2W5FDW8"/>
<name>A0A2W5FDW8_9BACT</name>
<dbReference type="EMBL" id="QFOT01000148">
    <property type="protein sequence ID" value="PZP54211.1"/>
    <property type="molecule type" value="Genomic_DNA"/>
</dbReference>
<evidence type="ECO:0000313" key="2">
    <source>
        <dbReference type="Proteomes" id="UP000249739"/>
    </source>
</evidence>
<accession>A0A2W5FDW8</accession>
<dbReference type="SUPFAM" id="SSF47226">
    <property type="entry name" value="Histidine-containing phosphotransfer domain, HPT domain"/>
    <property type="match status" value="1"/>
</dbReference>
<dbReference type="Proteomes" id="UP000249739">
    <property type="component" value="Unassembled WGS sequence"/>
</dbReference>
<reference evidence="1 2" key="1">
    <citation type="submission" date="2017-08" db="EMBL/GenBank/DDBJ databases">
        <title>Infants hospitalized years apart are colonized by the same room-sourced microbial strains.</title>
        <authorList>
            <person name="Brooks B."/>
            <person name="Olm M.R."/>
            <person name="Firek B.A."/>
            <person name="Baker R."/>
            <person name="Thomas B.C."/>
            <person name="Morowitz M.J."/>
            <person name="Banfield J.F."/>
        </authorList>
    </citation>
    <scope>NUCLEOTIDE SEQUENCE [LARGE SCALE GENOMIC DNA]</scope>
    <source>
        <strain evidence="1">S2_006_000_R2_64</strain>
    </source>
</reference>
<sequence>MTDSNFPEEPCGMHEDTFGEVLARKTITDEMIDNALLVDEKQLSELIKLIGLDTFNAIMDDFKIEITQRFEAMSSLQDNPHDLAKELHIITSCGGNLGMSKFSLLARQTMNKIDRSQPVDIPLALRRIQEMYEDSLKLFMLRSRT</sequence>
<gene>
    <name evidence="1" type="ORF">DI586_10180</name>
</gene>
<comment type="caution">
    <text evidence="1">The sequence shown here is derived from an EMBL/GenBank/DDBJ whole genome shotgun (WGS) entry which is preliminary data.</text>
</comment>
<dbReference type="GO" id="GO:0000160">
    <property type="term" value="P:phosphorelay signal transduction system"/>
    <property type="evidence" value="ECO:0007669"/>
    <property type="project" value="InterPro"/>
</dbReference>
<organism evidence="1 2">
    <name type="scientific">Micavibrio aeruginosavorus</name>
    <dbReference type="NCBI Taxonomy" id="349221"/>
    <lineage>
        <taxon>Bacteria</taxon>
        <taxon>Pseudomonadati</taxon>
        <taxon>Bdellovibrionota</taxon>
        <taxon>Bdellovibrionia</taxon>
        <taxon>Bdellovibrionales</taxon>
        <taxon>Pseudobdellovibrionaceae</taxon>
        <taxon>Micavibrio</taxon>
    </lineage>
</organism>
<evidence type="ECO:0008006" key="3">
    <source>
        <dbReference type="Google" id="ProtNLM"/>
    </source>
</evidence>
<protein>
    <recommendedName>
        <fullName evidence="3">HPt domain-containing protein</fullName>
    </recommendedName>
</protein>
<proteinExistence type="predicted"/>
<dbReference type="InterPro" id="IPR036641">
    <property type="entry name" value="HPT_dom_sf"/>
</dbReference>